<dbReference type="PANTHER" id="PTHR46564:SF1">
    <property type="entry name" value="TRANSPOSASE"/>
    <property type="match status" value="1"/>
</dbReference>
<dbReference type="InterPro" id="IPR012337">
    <property type="entry name" value="RNaseH-like_sf"/>
</dbReference>
<dbReference type="NCBIfam" id="NF033545">
    <property type="entry name" value="transpos_IS630"/>
    <property type="match status" value="1"/>
</dbReference>
<dbReference type="GO" id="GO:0003676">
    <property type="term" value="F:nucleic acid binding"/>
    <property type="evidence" value="ECO:0007669"/>
    <property type="project" value="InterPro"/>
</dbReference>
<dbReference type="EMBL" id="VWKB01000003">
    <property type="protein sequence ID" value="KAA4103910.1"/>
    <property type="molecule type" value="Genomic_DNA"/>
</dbReference>
<feature type="domain" description="Tc1-like transposase DDE" evidence="1">
    <location>
        <begin position="62"/>
        <end position="203"/>
    </location>
</feature>
<evidence type="ECO:0000313" key="3">
    <source>
        <dbReference type="Proteomes" id="UP000473905"/>
    </source>
</evidence>
<dbReference type="InterPro" id="IPR047655">
    <property type="entry name" value="Transpos_IS630-like"/>
</dbReference>
<dbReference type="Proteomes" id="UP000473905">
    <property type="component" value="Unassembled WGS sequence"/>
</dbReference>
<gene>
    <name evidence="2" type="ORF">F3D66_03625</name>
</gene>
<dbReference type="InterPro" id="IPR036397">
    <property type="entry name" value="RNaseH_sf"/>
</dbReference>
<dbReference type="InterPro" id="IPR038717">
    <property type="entry name" value="Tc1-like_DDE_dom"/>
</dbReference>
<protein>
    <submittedName>
        <fullName evidence="2">IS630 family transposase</fullName>
    </submittedName>
</protein>
<dbReference type="PANTHER" id="PTHR46564">
    <property type="entry name" value="TRANSPOSASE"/>
    <property type="match status" value="1"/>
</dbReference>
<dbReference type="AlphaFoldDB" id="A0A5M5EK57"/>
<dbReference type="Pfam" id="PF13358">
    <property type="entry name" value="DDE_3"/>
    <property type="match status" value="1"/>
</dbReference>
<dbReference type="Gene3D" id="3.30.420.10">
    <property type="entry name" value="Ribonuclease H-like superfamily/Ribonuclease H"/>
    <property type="match status" value="1"/>
</dbReference>
<evidence type="ECO:0000313" key="2">
    <source>
        <dbReference type="EMBL" id="KAA4103910.1"/>
    </source>
</evidence>
<keyword evidence="3" id="KW-1185">Reference proteome</keyword>
<accession>A0A5M5EK57</accession>
<name>A0A5M5EK57_BACOV</name>
<dbReference type="SUPFAM" id="SSF53098">
    <property type="entry name" value="Ribonuclease H-like"/>
    <property type="match status" value="1"/>
</dbReference>
<sequence length="225" mass="26803">MGKSFRQKSQRHYLQTFFRSIGARYKRIRKRPRGTPSPQLYSYKKEKLQELESLDSKGKIELYYADESHVCTDGYVPYGWQFKDEYVYIPSEKAARLNIFGMITRRNQYKGFTTQESINADRIVDYLDRFSFKVEKKTVVVLDNASVHRNRKIKEMRKIWEDRGLFLFYLPPYSPELNPAETLWRILKGKWIRPADYNTKDSLFYCTNRALASVGTNLFVNYSYV</sequence>
<dbReference type="RefSeq" id="WP_121765380.1">
    <property type="nucleotide sequence ID" value="NZ_JAHYOK010000018.1"/>
</dbReference>
<proteinExistence type="predicted"/>
<comment type="caution">
    <text evidence="2">The sequence shown here is derived from an EMBL/GenBank/DDBJ whole genome shotgun (WGS) entry which is preliminary data.</text>
</comment>
<evidence type="ECO:0000259" key="1">
    <source>
        <dbReference type="Pfam" id="PF13358"/>
    </source>
</evidence>
<organism evidence="2 3">
    <name type="scientific">Bacteroides ovatus</name>
    <dbReference type="NCBI Taxonomy" id="28116"/>
    <lineage>
        <taxon>Bacteria</taxon>
        <taxon>Pseudomonadati</taxon>
        <taxon>Bacteroidota</taxon>
        <taxon>Bacteroidia</taxon>
        <taxon>Bacteroidales</taxon>
        <taxon>Bacteroidaceae</taxon>
        <taxon>Bacteroides</taxon>
    </lineage>
</organism>
<reference evidence="2 3" key="1">
    <citation type="journal article" date="2019" name="Nat. Med.">
        <title>A library of human gut bacterial isolates paired with longitudinal multiomics data enables mechanistic microbiome research.</title>
        <authorList>
            <person name="Poyet M."/>
            <person name="Groussin M."/>
            <person name="Gibbons S.M."/>
            <person name="Avila-Pacheco J."/>
            <person name="Jiang X."/>
            <person name="Kearney S.M."/>
            <person name="Perrotta A.R."/>
            <person name="Berdy B."/>
            <person name="Zhao S."/>
            <person name="Lieberman T.D."/>
            <person name="Swanson P.K."/>
            <person name="Smith M."/>
            <person name="Roesemann S."/>
            <person name="Alexander J.E."/>
            <person name="Rich S.A."/>
            <person name="Livny J."/>
            <person name="Vlamakis H."/>
            <person name="Clish C."/>
            <person name="Bullock K."/>
            <person name="Deik A."/>
            <person name="Scott J."/>
            <person name="Pierce K.A."/>
            <person name="Xavier R.J."/>
            <person name="Alm E.J."/>
        </authorList>
    </citation>
    <scope>NUCLEOTIDE SEQUENCE [LARGE SCALE GENOMIC DNA]</scope>
    <source>
        <strain evidence="2 3">BIOML-A134</strain>
    </source>
</reference>